<dbReference type="Proteomes" id="UP000002408">
    <property type="component" value="Chromosome"/>
</dbReference>
<feature type="transmembrane region" description="Helical" evidence="1">
    <location>
        <begin position="96"/>
        <end position="116"/>
    </location>
</feature>
<keyword evidence="1" id="KW-0472">Membrane</keyword>
<evidence type="ECO:0000313" key="2">
    <source>
        <dbReference type="EMBL" id="ABS54943.1"/>
    </source>
</evidence>
<dbReference type="KEGG" id="mbn:Mboo_0424"/>
<accession>A7I5D2</accession>
<keyword evidence="1" id="KW-1133">Transmembrane helix</keyword>
<sequence>MQPDGMSGTILQTDLRNMPMHFDIIIMHSLIGFIMEESMHIASGHEASMHFVFMQMLSMHFAIIIMQVLMDFIMAASMDFASMHLGIIIMQSHMDFIMGAIICIMPMVAISMNWFMHVDIIIMQSHMDFIMEESMLFGSMHSDIIIMQSHMDFIMAEFMHFASMHVDIIIMQSSMDFPMVLSIAGIAFMQAVIMDMQLFMDFAIAGFIGMVMGAMVMHWDMQRYIMVMQPFMDFCMALSIGMGFVECEVMHWDTHCDMMAWRSHIAFSMRMSMQFIIIDPSQQLFSILDAFIIDFMLFSTWRDFLSILEVNDT</sequence>
<dbReference type="AlphaFoldDB" id="A7I5D2"/>
<evidence type="ECO:0000256" key="1">
    <source>
        <dbReference type="SAM" id="Phobius"/>
    </source>
</evidence>
<evidence type="ECO:0000313" key="3">
    <source>
        <dbReference type="Proteomes" id="UP000002408"/>
    </source>
</evidence>
<organism evidence="2 3">
    <name type="scientific">Methanoregula boonei (strain DSM 21154 / JCM 14090 / 6A8)</name>
    <dbReference type="NCBI Taxonomy" id="456442"/>
    <lineage>
        <taxon>Archaea</taxon>
        <taxon>Methanobacteriati</taxon>
        <taxon>Methanobacteriota</taxon>
        <taxon>Stenosarchaea group</taxon>
        <taxon>Methanomicrobia</taxon>
        <taxon>Methanomicrobiales</taxon>
        <taxon>Methanoregulaceae</taxon>
        <taxon>Methanoregula</taxon>
    </lineage>
</organism>
<keyword evidence="1" id="KW-0812">Transmembrane</keyword>
<protein>
    <submittedName>
        <fullName evidence="2">Uncharacterized protein</fullName>
    </submittedName>
</protein>
<gene>
    <name evidence="2" type="ordered locus">Mboo_0424</name>
</gene>
<dbReference type="EMBL" id="CP000780">
    <property type="protein sequence ID" value="ABS54943.1"/>
    <property type="molecule type" value="Genomic_DNA"/>
</dbReference>
<reference evidence="3" key="1">
    <citation type="journal article" date="2015" name="Microbiology">
        <title>Genome of Methanoregula boonei 6A8 reveals adaptations to oligotrophic peatland environments.</title>
        <authorList>
            <person name="Braeuer S."/>
            <person name="Cadillo-Quiroz H."/>
            <person name="Kyrpides N."/>
            <person name="Woyke T."/>
            <person name="Goodwin L."/>
            <person name="Detter C."/>
            <person name="Podell S."/>
            <person name="Yavitt J.B."/>
            <person name="Zinder S.H."/>
        </authorList>
    </citation>
    <scope>NUCLEOTIDE SEQUENCE [LARGE SCALE GENOMIC DNA]</scope>
    <source>
        <strain evidence="3">DSM 21154 / JCM 14090 / 6A8</strain>
    </source>
</reference>
<dbReference type="HOGENOM" id="CLU_887418_0_0_2"/>
<keyword evidence="3" id="KW-1185">Reference proteome</keyword>
<proteinExistence type="predicted"/>
<feature type="transmembrane region" description="Helical" evidence="1">
    <location>
        <begin position="199"/>
        <end position="219"/>
    </location>
</feature>
<name>A7I5D2_METB6</name>
<feature type="transmembrane region" description="Helical" evidence="1">
    <location>
        <begin position="177"/>
        <end position="193"/>
    </location>
</feature>